<dbReference type="Proteomes" id="UP000422736">
    <property type="component" value="Chromosome 4"/>
</dbReference>
<dbReference type="InterPro" id="IPR040962">
    <property type="entry name" value="TPR_22"/>
</dbReference>
<evidence type="ECO:0000313" key="6">
    <source>
        <dbReference type="Proteomes" id="UP000422736"/>
    </source>
</evidence>
<dbReference type="PANTHER" id="PTHR15704:SF7">
    <property type="entry name" value="SUPERKILLER COMPLEX PROTEIN 3"/>
    <property type="match status" value="1"/>
</dbReference>
<dbReference type="Pfam" id="PF13181">
    <property type="entry name" value="TPR_8"/>
    <property type="match status" value="1"/>
</dbReference>
<evidence type="ECO:0000256" key="1">
    <source>
        <dbReference type="ARBA" id="ARBA00022737"/>
    </source>
</evidence>
<evidence type="ECO:0000313" key="5">
    <source>
        <dbReference type="EMBL" id="QGN16229.1"/>
    </source>
</evidence>
<dbReference type="SUPFAM" id="SSF48452">
    <property type="entry name" value="TPR-like"/>
    <property type="match status" value="4"/>
</dbReference>
<keyword evidence="1" id="KW-0677">Repeat</keyword>
<feature type="repeat" description="TPR" evidence="3">
    <location>
        <begin position="699"/>
        <end position="732"/>
    </location>
</feature>
<dbReference type="InterPro" id="IPR039226">
    <property type="entry name" value="Ski3/TTC37"/>
</dbReference>
<evidence type="ECO:0000256" key="2">
    <source>
        <dbReference type="ARBA" id="ARBA00022803"/>
    </source>
</evidence>
<dbReference type="EMBL" id="CP015057">
    <property type="protein sequence ID" value="QGN16229.1"/>
    <property type="molecule type" value="Genomic_DNA"/>
</dbReference>
<dbReference type="Gene3D" id="1.25.40.10">
    <property type="entry name" value="Tetratricopeptide repeat domain"/>
    <property type="match status" value="5"/>
</dbReference>
<dbReference type="Pfam" id="PF14559">
    <property type="entry name" value="TPR_19"/>
    <property type="match status" value="1"/>
</dbReference>
<sequence>MSQVKSLLKNARAALAEADWEYAIESSKDVLKIDKENYFAYVFLGKANEGLENFKKSKESYLKAISLDSTNPVAWKGLFVLFKTVKNLKDIVEWKEYFKYCNDYAQALAQQQQSLIDLINDIRNVRRKYPDAEEPFLESIRPGTEFGELVGREIMTPRDVLRKLLTLKQNSEQQRASKLISAARMKISVNDPDYHFKVNSSAWTVYKDSDVDLLFRQLVNITEDDEKRRNLELQWLEYRIKLLKTMPKEMKPSFYPVVKEMIDDMIVVKHDSLLPWTLYFDWQDYLNVESLDVTVCSEFIKKFPSEPLAMVIYAWISSSLSSYDSKKLSTDVLNSSSPASDPTVNEEDVETESEGISPIVDIEEEASSGLSEATVLEMLQDNIVKCKQSILANRIIAHYYVTQKEFQLALPYIRAGTSAVATSIRDLGASLKNSKFDFTLLYATTYTYFEAPKNHNIALSLFDKVLLEDPKNAEAKMGKGLIFIEMKNWEGASQYLADATAEFPQNWEIISAYGWCLLHVGETQKAIEKFNAVLENTPSSDPKSIDFRALNYWRIAKCYLYEAENNSDKDLINKAYKTLVHALKVSDIYAPAYSLLGYIYQKYYSDESRAFKCFFKALSLDSSDLEAAYYICEKYCAKGNWASAASVAERLIKTEHIKNALQSINWPYRVLGMSHLERQQYAESIEYFQSAIRISASDVESWVGLGQAYLNCGRVEASIKVFQKVIKMKADHKFAQYLLANALASLGEYEKSLELFEKLVMEGQPEECFLVSEISVLVDYAVELYHQGYLLKAVDTAVKSIKKIEIVLCSVSSELYTVWTSLSKALRIFVTIESQIDKLPVDTLVNIFNQIALIEEDTVFEIDNVSLDTILSDDTADNMSIALKFVILSAKYPILAKNFQDSSRTLKASLLYNLGCAELLCYMTINGQNYCDAAIKAFKDAISYQSNNAEAWIGMGIATMDKNYKVSQHCFIKAIVTSPKEIAGWHCLALLALKNNDTEMTHSILLKAQSIAPQDWYSWLGLALMYEKEGKANDSARMFTHAYVLANGKSKITQLLYAKNVLSRRLGKGDNEKDILAQQELSSVAAGLSQYLKKSQNDIFAMQLYILTLERLHEYTTASGLAQYLSTLVEERFEKSQDERELLNFALIKTQLSRLYMGNEDYDNAIEAATFALGILEDDENQTDIVKTAIVSNHVTIGLSSFFISDIDQSLDHSNTLISLSPASSSVAILIFKILYAMQSEEASDIALQELMNYIDKNGNDYNVTLTLTAFFILKDRPDELRELAKQLKMLPNSLLLKDQHKDIPFLIQEINKRIGEERDTVDIWQKASFMFPNNPNVWDRLSTEISCRISASGQNRVSPLHLSNKLAKRGTLTKAQKAMYLCPWNAQAVNALKECFKAI</sequence>
<dbReference type="Pfam" id="PF18833">
    <property type="entry name" value="TPR_22"/>
    <property type="match status" value="1"/>
</dbReference>
<dbReference type="SMART" id="SM00028">
    <property type="entry name" value="TPR"/>
    <property type="match status" value="11"/>
</dbReference>
<dbReference type="Pfam" id="PF13432">
    <property type="entry name" value="TPR_16"/>
    <property type="match status" value="1"/>
</dbReference>
<protein>
    <submittedName>
        <fullName evidence="5">Superkiller protein 3</fullName>
    </submittedName>
</protein>
<feature type="compositionally biased region" description="Polar residues" evidence="4">
    <location>
        <begin position="334"/>
        <end position="343"/>
    </location>
</feature>
<accession>A0ABX6EZC1</accession>
<evidence type="ECO:0000256" key="4">
    <source>
        <dbReference type="SAM" id="MobiDB-lite"/>
    </source>
</evidence>
<proteinExistence type="predicted"/>
<organism evidence="5 6">
    <name type="scientific">Kluyveromyces marxianus</name>
    <name type="common">Yeast</name>
    <name type="synonym">Candida kefyr</name>
    <dbReference type="NCBI Taxonomy" id="4911"/>
    <lineage>
        <taxon>Eukaryota</taxon>
        <taxon>Fungi</taxon>
        <taxon>Dikarya</taxon>
        <taxon>Ascomycota</taxon>
        <taxon>Saccharomycotina</taxon>
        <taxon>Saccharomycetes</taxon>
        <taxon>Saccharomycetales</taxon>
        <taxon>Saccharomycetaceae</taxon>
        <taxon>Kluyveromyces</taxon>
    </lineage>
</organism>
<dbReference type="PANTHER" id="PTHR15704">
    <property type="entry name" value="SUPERKILLER 3 PROTEIN-RELATED"/>
    <property type="match status" value="1"/>
</dbReference>
<keyword evidence="2 3" id="KW-0802">TPR repeat</keyword>
<feature type="region of interest" description="Disordered" evidence="4">
    <location>
        <begin position="334"/>
        <end position="356"/>
    </location>
</feature>
<feature type="repeat" description="TPR" evidence="3">
    <location>
        <begin position="665"/>
        <end position="698"/>
    </location>
</feature>
<name>A0ABX6EZC1_KLUMA</name>
<reference evidence="5 6" key="1">
    <citation type="submission" date="2016-03" db="EMBL/GenBank/DDBJ databases">
        <title>How can Kluyveromyces marxianus grow so fast - potential evolutionary course in Saccharomyces Complex revealed by comparative genomics.</title>
        <authorList>
            <person name="Mo W."/>
            <person name="Lu W."/>
            <person name="Yang X."/>
            <person name="Qi J."/>
            <person name="Lv H."/>
        </authorList>
    </citation>
    <scope>NUCLEOTIDE SEQUENCE [LARGE SCALE GENOMIC DNA]</scope>
    <source>
        <strain evidence="5 6">FIM1</strain>
    </source>
</reference>
<dbReference type="PROSITE" id="PS50005">
    <property type="entry name" value="TPR"/>
    <property type="match status" value="2"/>
</dbReference>
<evidence type="ECO:0000256" key="3">
    <source>
        <dbReference type="PROSITE-ProRule" id="PRU00339"/>
    </source>
</evidence>
<keyword evidence="6" id="KW-1185">Reference proteome</keyword>
<feature type="compositionally biased region" description="Acidic residues" evidence="4">
    <location>
        <begin position="344"/>
        <end position="353"/>
    </location>
</feature>
<gene>
    <name evidence="5" type="primary">SKI3</name>
    <name evidence="5" type="ORF">FIM1_2933</name>
</gene>
<dbReference type="InterPro" id="IPR011990">
    <property type="entry name" value="TPR-like_helical_dom_sf"/>
</dbReference>
<dbReference type="InterPro" id="IPR019734">
    <property type="entry name" value="TPR_rpt"/>
</dbReference>
<reference evidence="5 6" key="2">
    <citation type="submission" date="2019-11" db="EMBL/GenBank/DDBJ databases">
        <authorList>
            <person name="Lu H."/>
        </authorList>
    </citation>
    <scope>NUCLEOTIDE SEQUENCE [LARGE SCALE GENOMIC DNA]</scope>
    <source>
        <strain evidence="5 6">FIM1</strain>
    </source>
</reference>